<sequence length="485" mass="50989">MNSSQLWALTPLLLATATVVAVMLTIAVKRHHRLCALVAVIGTNLALFSVLPAVFGGNTEAIAVTGLMQIDSAARFGMALVLATTLGVLTLCHAYFEGFKKNREEIYLLISLGTLGALTLACASHASTLLLGVELLSLPMVAGVAYAFDDRRSIEGGLKYLILSGGASAALLFGIALVYAQIGSLDIGAMANAIVGASADQPLVLAGTAMMLSGLAFKLSLVPFHQWTPDVYEAAPTPVTAYMATVSKLGVFIVMLRLFHADSGAAASPFILSAVVVIAVASMLVGSVLALRQNNLKRLLAYSSIAHFGYLAIVLVVPGEASLRSAGVYLATYLVTSLGVFGVMALVSSPMSDRDQEDIADYRGLFWRRPYLTSILTAMLLSLAGIPLTAGFIGKFAVIAVGTNSAQWLLVGSLIVSSAISIYYYLRVLSGLFSAVDKGSERVSESLGWAQSAGGIMLLLAMIAMLWMGVYPQPLFELSGQLALH</sequence>
<feature type="transmembrane region" description="Helical" evidence="5">
    <location>
        <begin position="241"/>
        <end position="259"/>
    </location>
</feature>
<keyword evidence="5" id="KW-0874">Quinone</keyword>
<comment type="catalytic activity">
    <reaction evidence="5">
        <text>a quinone + NADH + 5 H(+)(in) = a quinol + NAD(+) + 4 H(+)(out)</text>
        <dbReference type="Rhea" id="RHEA:57888"/>
        <dbReference type="ChEBI" id="CHEBI:15378"/>
        <dbReference type="ChEBI" id="CHEBI:24646"/>
        <dbReference type="ChEBI" id="CHEBI:57540"/>
        <dbReference type="ChEBI" id="CHEBI:57945"/>
        <dbReference type="ChEBI" id="CHEBI:132124"/>
    </reaction>
</comment>
<dbReference type="InterPro" id="IPR010096">
    <property type="entry name" value="NADH-Q_OxRdtase_suN/2"/>
</dbReference>
<comment type="subcellular location">
    <subcellularLocation>
        <location evidence="5">Cell membrane</location>
        <topology evidence="5">Multi-pass membrane protein</topology>
    </subcellularLocation>
    <subcellularLocation>
        <location evidence="1">Endomembrane system</location>
        <topology evidence="1">Multi-pass membrane protein</topology>
    </subcellularLocation>
    <subcellularLocation>
        <location evidence="6">Membrane</location>
        <topology evidence="6">Multi-pass membrane protein</topology>
    </subcellularLocation>
</comment>
<feature type="transmembrane region" description="Helical" evidence="5">
    <location>
        <begin position="299"/>
        <end position="318"/>
    </location>
</feature>
<dbReference type="EC" id="7.1.1.-" evidence="5"/>
<reference evidence="8 9" key="1">
    <citation type="journal article" date="2012" name="J. Bacteriol.">
        <title>Genome Sequence of n-Alkane-Degrading Hydrocarboniphaga effusa Strain AP103T (ATCC BAA-332T).</title>
        <authorList>
            <person name="Chang H.K."/>
            <person name="Zylstra G.J."/>
            <person name="Chae J.C."/>
        </authorList>
    </citation>
    <scope>NUCLEOTIDE SEQUENCE [LARGE SCALE GENOMIC DNA]</scope>
    <source>
        <strain evidence="8 9">AP103</strain>
    </source>
</reference>
<feature type="transmembrane region" description="Helical" evidence="5">
    <location>
        <begin position="6"/>
        <end position="27"/>
    </location>
</feature>
<keyword evidence="5" id="KW-0520">NAD</keyword>
<organism evidence="8 9">
    <name type="scientific">Hydrocarboniphaga effusa AP103</name>
    <dbReference type="NCBI Taxonomy" id="1172194"/>
    <lineage>
        <taxon>Bacteria</taxon>
        <taxon>Pseudomonadati</taxon>
        <taxon>Pseudomonadota</taxon>
        <taxon>Gammaproteobacteria</taxon>
        <taxon>Nevskiales</taxon>
        <taxon>Nevskiaceae</taxon>
        <taxon>Hydrocarboniphaga</taxon>
    </lineage>
</organism>
<evidence type="ECO:0000256" key="4">
    <source>
        <dbReference type="ARBA" id="ARBA00023136"/>
    </source>
</evidence>
<feature type="transmembrane region" description="Helical" evidence="5">
    <location>
        <begin position="371"/>
        <end position="394"/>
    </location>
</feature>
<keyword evidence="5" id="KW-0813">Transport</keyword>
<keyword evidence="9" id="KW-1185">Reference proteome</keyword>
<evidence type="ECO:0000256" key="1">
    <source>
        <dbReference type="ARBA" id="ARBA00004127"/>
    </source>
</evidence>
<feature type="transmembrane region" description="Helical" evidence="5">
    <location>
        <begin position="202"/>
        <end position="221"/>
    </location>
</feature>
<dbReference type="GO" id="GO:0048038">
    <property type="term" value="F:quinone binding"/>
    <property type="evidence" value="ECO:0007669"/>
    <property type="project" value="UniProtKB-KW"/>
</dbReference>
<gene>
    <name evidence="5" type="primary">nuoN</name>
    <name evidence="8" type="ORF">WQQ_35380</name>
</gene>
<dbReference type="PATRIC" id="fig|1172194.4.peg.3435"/>
<dbReference type="Proteomes" id="UP000003704">
    <property type="component" value="Unassembled WGS sequence"/>
</dbReference>
<comment type="subunit">
    <text evidence="5">NDH-1 is composed of 14 different subunits. Subunits NuoA, H, J, K, L, M, N constitute the membrane sector of the complex.</text>
</comment>
<name>I8T3Q3_9GAMM</name>
<feature type="domain" description="NADH:quinone oxidoreductase/Mrp antiporter transmembrane" evidence="7">
    <location>
        <begin position="126"/>
        <end position="420"/>
    </location>
</feature>
<feature type="transmembrane region" description="Helical" evidence="5">
    <location>
        <begin position="34"/>
        <end position="55"/>
    </location>
</feature>
<dbReference type="STRING" id="1172194.WQQ_35380"/>
<keyword evidence="5" id="KW-0830">Ubiquinone</keyword>
<comment type="caution">
    <text evidence="8">The sequence shown here is derived from an EMBL/GenBank/DDBJ whole genome shotgun (WGS) entry which is preliminary data.</text>
</comment>
<dbReference type="OrthoDB" id="9768329at2"/>
<evidence type="ECO:0000256" key="5">
    <source>
        <dbReference type="HAMAP-Rule" id="MF_00445"/>
    </source>
</evidence>
<dbReference type="PANTHER" id="PTHR22773">
    <property type="entry name" value="NADH DEHYDROGENASE"/>
    <property type="match status" value="1"/>
</dbReference>
<evidence type="ECO:0000313" key="8">
    <source>
        <dbReference type="EMBL" id="EIT68343.1"/>
    </source>
</evidence>
<dbReference type="GO" id="GO:0012505">
    <property type="term" value="C:endomembrane system"/>
    <property type="evidence" value="ECO:0007669"/>
    <property type="project" value="UniProtKB-SubCell"/>
</dbReference>
<dbReference type="GO" id="GO:0008137">
    <property type="term" value="F:NADH dehydrogenase (ubiquinone) activity"/>
    <property type="evidence" value="ECO:0007669"/>
    <property type="project" value="InterPro"/>
</dbReference>
<evidence type="ECO:0000256" key="3">
    <source>
        <dbReference type="ARBA" id="ARBA00022989"/>
    </source>
</evidence>
<feature type="transmembrane region" description="Helical" evidence="5">
    <location>
        <begin position="160"/>
        <end position="182"/>
    </location>
</feature>
<dbReference type="EMBL" id="AKGD01000003">
    <property type="protein sequence ID" value="EIT68343.1"/>
    <property type="molecule type" value="Genomic_DNA"/>
</dbReference>
<dbReference type="GO" id="GO:0050136">
    <property type="term" value="F:NADH dehydrogenase (quinone) (non-electrogenic) activity"/>
    <property type="evidence" value="ECO:0007669"/>
    <property type="project" value="UniProtKB-UniRule"/>
</dbReference>
<feature type="transmembrane region" description="Helical" evidence="5">
    <location>
        <begin position="129"/>
        <end position="148"/>
    </location>
</feature>
<dbReference type="AlphaFoldDB" id="I8T3Q3"/>
<evidence type="ECO:0000313" key="9">
    <source>
        <dbReference type="Proteomes" id="UP000003704"/>
    </source>
</evidence>
<keyword evidence="5" id="KW-1003">Cell membrane</keyword>
<comment type="similarity">
    <text evidence="5">Belongs to the complex I subunit 2 family.</text>
</comment>
<protein>
    <recommendedName>
        <fullName evidence="5">NADH-quinone oxidoreductase subunit N</fullName>
        <ecNumber evidence="5">7.1.1.-</ecNumber>
    </recommendedName>
    <alternativeName>
        <fullName evidence="5">NADH dehydrogenase I subunit N</fullName>
    </alternativeName>
    <alternativeName>
        <fullName evidence="5">NDH-1 subunit N</fullName>
    </alternativeName>
</protein>
<feature type="transmembrane region" description="Helical" evidence="5">
    <location>
        <begin position="75"/>
        <end position="94"/>
    </location>
</feature>
<keyword evidence="5" id="KW-1278">Translocase</keyword>
<accession>I8T3Q3</accession>
<dbReference type="GO" id="GO:0005886">
    <property type="term" value="C:plasma membrane"/>
    <property type="evidence" value="ECO:0007669"/>
    <property type="project" value="UniProtKB-SubCell"/>
</dbReference>
<feature type="transmembrane region" description="Helical" evidence="5">
    <location>
        <begin position="271"/>
        <end position="292"/>
    </location>
</feature>
<feature type="transmembrane region" description="Helical" evidence="5">
    <location>
        <begin position="447"/>
        <end position="470"/>
    </location>
</feature>
<keyword evidence="3 5" id="KW-1133">Transmembrane helix</keyword>
<keyword evidence="4 5" id="KW-0472">Membrane</keyword>
<feature type="transmembrane region" description="Helical" evidence="5">
    <location>
        <begin position="330"/>
        <end position="350"/>
    </location>
</feature>
<dbReference type="NCBIfam" id="TIGR01770">
    <property type="entry name" value="NDH_I_N"/>
    <property type="match status" value="1"/>
</dbReference>
<dbReference type="Pfam" id="PF00361">
    <property type="entry name" value="Proton_antipo_M"/>
    <property type="match status" value="1"/>
</dbReference>
<comment type="function">
    <text evidence="5">NDH-1 shuttles electrons from NADH, via FMN and iron-sulfur (Fe-S) centers, to quinones in the respiratory chain. The immediate electron acceptor for the enzyme in this species is believed to be ubiquinone. Couples the redox reaction to proton translocation (for every two electrons transferred, four hydrogen ions are translocated across the cytoplasmic membrane), and thus conserves the redox energy in a proton gradient.</text>
</comment>
<dbReference type="HAMAP" id="MF_00445">
    <property type="entry name" value="NDH1_NuoN_1"/>
    <property type="match status" value="1"/>
</dbReference>
<dbReference type="GO" id="GO:0042773">
    <property type="term" value="P:ATP synthesis coupled electron transport"/>
    <property type="evidence" value="ECO:0007669"/>
    <property type="project" value="InterPro"/>
</dbReference>
<dbReference type="InterPro" id="IPR001750">
    <property type="entry name" value="ND/Mrp_TM"/>
</dbReference>
<evidence type="ECO:0000256" key="2">
    <source>
        <dbReference type="ARBA" id="ARBA00022692"/>
    </source>
</evidence>
<feature type="transmembrane region" description="Helical" evidence="5">
    <location>
        <begin position="106"/>
        <end position="123"/>
    </location>
</feature>
<proteinExistence type="inferred from homology"/>
<evidence type="ECO:0000259" key="7">
    <source>
        <dbReference type="Pfam" id="PF00361"/>
    </source>
</evidence>
<keyword evidence="2 5" id="KW-0812">Transmembrane</keyword>
<dbReference type="RefSeq" id="WP_007186477.1">
    <property type="nucleotide sequence ID" value="NZ_AKGD01000003.1"/>
</dbReference>
<feature type="transmembrane region" description="Helical" evidence="5">
    <location>
        <begin position="406"/>
        <end position="426"/>
    </location>
</feature>
<evidence type="ECO:0000256" key="6">
    <source>
        <dbReference type="RuleBase" id="RU000320"/>
    </source>
</evidence>
<dbReference type="NCBIfam" id="NF004439">
    <property type="entry name" value="PRK05777.1-1"/>
    <property type="match status" value="1"/>
</dbReference>